<organism evidence="3 4">
    <name type="scientific">Hanamia caeni</name>
    <dbReference type="NCBI Taxonomy" id="2294116"/>
    <lineage>
        <taxon>Bacteria</taxon>
        <taxon>Pseudomonadati</taxon>
        <taxon>Bacteroidota</taxon>
        <taxon>Chitinophagia</taxon>
        <taxon>Chitinophagales</taxon>
        <taxon>Chitinophagaceae</taxon>
        <taxon>Hanamia</taxon>
    </lineage>
</organism>
<dbReference type="Gene3D" id="1.50.10.10">
    <property type="match status" value="1"/>
</dbReference>
<evidence type="ECO:0000256" key="1">
    <source>
        <dbReference type="ARBA" id="ARBA00022801"/>
    </source>
</evidence>
<reference evidence="3 4" key="1">
    <citation type="submission" date="2018-11" db="EMBL/GenBank/DDBJ databases">
        <title>Draft genome sequence of Ferruginibacter sp. BO-59.</title>
        <authorList>
            <person name="Im W.T."/>
        </authorList>
    </citation>
    <scope>NUCLEOTIDE SEQUENCE [LARGE SCALE GENOMIC DNA]</scope>
    <source>
        <strain evidence="3 4">BO-59</strain>
    </source>
</reference>
<dbReference type="Proteomes" id="UP000267223">
    <property type="component" value="Unassembled WGS sequence"/>
</dbReference>
<dbReference type="RefSeq" id="WP_123121078.1">
    <property type="nucleotide sequence ID" value="NZ_RJJR01000009.1"/>
</dbReference>
<dbReference type="OrthoDB" id="428577at2"/>
<dbReference type="PANTHER" id="PTHR36845:SF1">
    <property type="entry name" value="HYDROLASE, PUTATIVE (AFU_ORTHOLOGUE AFUA_7G05090)-RELATED"/>
    <property type="match status" value="1"/>
</dbReference>
<keyword evidence="1 3" id="KW-0378">Hydrolase</keyword>
<dbReference type="SUPFAM" id="SSF48208">
    <property type="entry name" value="Six-hairpin glycosidases"/>
    <property type="match status" value="1"/>
</dbReference>
<dbReference type="EMBL" id="RJJR01000009">
    <property type="protein sequence ID" value="RNI35798.1"/>
    <property type="molecule type" value="Genomic_DNA"/>
</dbReference>
<protein>
    <submittedName>
        <fullName evidence="3">Glucuronyl hydrolase</fullName>
    </submittedName>
</protein>
<comment type="caution">
    <text evidence="3">The sequence shown here is derived from an EMBL/GenBank/DDBJ whole genome shotgun (WGS) entry which is preliminary data.</text>
</comment>
<name>A0A3M9NFP6_9BACT</name>
<evidence type="ECO:0000313" key="4">
    <source>
        <dbReference type="Proteomes" id="UP000267223"/>
    </source>
</evidence>
<proteinExistence type="inferred from homology"/>
<gene>
    <name evidence="3" type="ORF">EFY79_12655</name>
</gene>
<evidence type="ECO:0000256" key="2">
    <source>
        <dbReference type="ARBA" id="ARBA00038358"/>
    </source>
</evidence>
<dbReference type="GO" id="GO:0000272">
    <property type="term" value="P:polysaccharide catabolic process"/>
    <property type="evidence" value="ECO:0007669"/>
    <property type="project" value="TreeGrafter"/>
</dbReference>
<keyword evidence="4" id="KW-1185">Reference proteome</keyword>
<accession>A0A3M9NFP6</accession>
<comment type="similarity">
    <text evidence="2">Belongs to the glycosyl hydrolase 88 family.</text>
</comment>
<dbReference type="InterPro" id="IPR012341">
    <property type="entry name" value="6hp_glycosidase-like_sf"/>
</dbReference>
<sequence length="406" mass="45419">MVKVFAFLIFSCCLLNGCSSQKKIAASQKALLVKKLQDVLAQSARQYKLLQAATPLEYLPRTFENGEIKTTSPDGWVSGFFPGTLLYLYQCTNDKTLLNAAFARMKLLEKEQFNKTTHDLGFMMYCSFGNAVRITPDAGYDSILINSARSLSTRFNPKVGCIRSWNSAPSHFLVIIDNMMNLELLMYAFEKTHDSSFYHIAVTHANTTMKNHFRPDYSSYHVVDYNPATGAVQRKITNQGAADESAWARGQAWGLYGYTMMYRTTGDKKYLEQAKHIADFILHHPNLPSDKIPFWDFNAPGIPNAYRDASAAAIISSALIELAGYTSGNEKNEYKNVAATILKNLSSPPYKSKGDEVGGFLLKHSVGNLPAKSEIDVPLSYADYYFVEASMRYLGKLPVERINANK</sequence>
<dbReference type="InterPro" id="IPR008928">
    <property type="entry name" value="6-hairpin_glycosidase_sf"/>
</dbReference>
<dbReference type="InterPro" id="IPR052369">
    <property type="entry name" value="UG_Glycosaminoglycan_Hydrolase"/>
</dbReference>
<dbReference type="GO" id="GO:0052757">
    <property type="term" value="F:chondroitin hydrolase activity"/>
    <property type="evidence" value="ECO:0007669"/>
    <property type="project" value="TreeGrafter"/>
</dbReference>
<evidence type="ECO:0000313" key="3">
    <source>
        <dbReference type="EMBL" id="RNI35798.1"/>
    </source>
</evidence>
<dbReference type="AlphaFoldDB" id="A0A3M9NFP6"/>
<dbReference type="PANTHER" id="PTHR36845">
    <property type="entry name" value="HYDROLASE, PUTATIVE (AFU_ORTHOLOGUE AFUA_7G05090)-RELATED"/>
    <property type="match status" value="1"/>
</dbReference>